<dbReference type="AlphaFoldDB" id="A0A9Q9ZIN7"/>
<name>A0A9Q9ZIN7_CYPCA</name>
<keyword evidence="1" id="KW-0175">Coiled coil</keyword>
<accession>A0A9Q9ZIN7</accession>
<gene>
    <name evidence="2" type="primary">LOC109094382</name>
</gene>
<dbReference type="OrthoDB" id="10260387at2759"/>
<feature type="coiled-coil region" evidence="1">
    <location>
        <begin position="184"/>
        <end position="246"/>
    </location>
</feature>
<feature type="coiled-coil region" evidence="1">
    <location>
        <begin position="82"/>
        <end position="148"/>
    </location>
</feature>
<protein>
    <submittedName>
        <fullName evidence="2">Uncharacterized protein LOC109094382</fullName>
    </submittedName>
</protein>
<dbReference type="Proteomes" id="UP001155660">
    <property type="component" value="Chromosome B16"/>
</dbReference>
<dbReference type="RefSeq" id="XP_018963655.2">
    <property type="nucleotide sequence ID" value="XM_019108110.2"/>
</dbReference>
<dbReference type="GeneID" id="109094382"/>
<dbReference type="KEGG" id="ccar:109094382"/>
<sequence>MTQFHRHDTCSVKDVQSMEAVTRPLNEGIDSICNIIESLKKAHISPNTDTCSSYNQIRKHIEDAEQCLKTSETMIKEKLGYLDESMEQLFREKQNIEQQKKEKSLAMDNLCIKKKSAKESLEHSKAALEQAKRSVESANYAIRAHQDRMNTCDDVATAGAALLAIPIIGWIAGPIMISEGQRGFEEASNALRDAEWEKQNCESKVRNWTAKVFHYEGIISKTQAELEQANEALKRTERNIEEVQKHLTGTAEIQAVVRRTVNLLSVLSGRVSVLEKQTQRFILWQPVVKSMEDVMMAIVNIAGNRLLYSDGAPGPINTLRENIGGLLALCNSPSNSENDSYY</sequence>
<evidence type="ECO:0000256" key="1">
    <source>
        <dbReference type="SAM" id="Coils"/>
    </source>
</evidence>
<proteinExistence type="predicted"/>
<reference evidence="2" key="1">
    <citation type="submission" date="2025-08" db="UniProtKB">
        <authorList>
            <consortium name="RefSeq"/>
        </authorList>
    </citation>
    <scope>IDENTIFICATION</scope>
    <source>
        <tissue evidence="2">Muscle</tissue>
    </source>
</reference>
<evidence type="ECO:0000313" key="2">
    <source>
        <dbReference type="RefSeq" id="XP_018963655.2"/>
    </source>
</evidence>
<organism evidence="2">
    <name type="scientific">Cyprinus carpio</name>
    <name type="common">Common carp</name>
    <dbReference type="NCBI Taxonomy" id="7962"/>
    <lineage>
        <taxon>Eukaryota</taxon>
        <taxon>Metazoa</taxon>
        <taxon>Chordata</taxon>
        <taxon>Craniata</taxon>
        <taxon>Vertebrata</taxon>
        <taxon>Euteleostomi</taxon>
        <taxon>Actinopterygii</taxon>
        <taxon>Neopterygii</taxon>
        <taxon>Teleostei</taxon>
        <taxon>Ostariophysi</taxon>
        <taxon>Cypriniformes</taxon>
        <taxon>Cyprinidae</taxon>
        <taxon>Cyprininae</taxon>
        <taxon>Cyprinus</taxon>
    </lineage>
</organism>